<dbReference type="EMBL" id="SVNY01000001">
    <property type="protein sequence ID" value="MBE6832538.1"/>
    <property type="molecule type" value="Genomic_DNA"/>
</dbReference>
<feature type="signal peptide" evidence="17">
    <location>
        <begin position="1"/>
        <end position="26"/>
    </location>
</feature>
<dbReference type="Pfam" id="PF00768">
    <property type="entry name" value="Peptidase_S11"/>
    <property type="match status" value="1"/>
</dbReference>
<dbReference type="AlphaFoldDB" id="A0A928KPU6"/>
<dbReference type="GO" id="GO:0071555">
    <property type="term" value="P:cell wall organization"/>
    <property type="evidence" value="ECO:0007669"/>
    <property type="project" value="UniProtKB-KW"/>
</dbReference>
<accession>A0A928KPU6</accession>
<evidence type="ECO:0000256" key="3">
    <source>
        <dbReference type="ARBA" id="ARBA00007164"/>
    </source>
</evidence>
<keyword evidence="7 17" id="KW-0732">Signal</keyword>
<dbReference type="InterPro" id="IPR015956">
    <property type="entry name" value="Peniciliin-bd_prot_C_sf"/>
</dbReference>
<dbReference type="RefSeq" id="WP_326839937.1">
    <property type="nucleotide sequence ID" value="NZ_JBKWRC010000005.1"/>
</dbReference>
<keyword evidence="16" id="KW-1133">Transmembrane helix</keyword>
<dbReference type="SUPFAM" id="SSF56601">
    <property type="entry name" value="beta-lactamase/transpeptidase-like"/>
    <property type="match status" value="1"/>
</dbReference>
<dbReference type="InterPro" id="IPR012338">
    <property type="entry name" value="Beta-lactam/transpept-like"/>
</dbReference>
<evidence type="ECO:0000256" key="9">
    <source>
        <dbReference type="ARBA" id="ARBA00022960"/>
    </source>
</evidence>
<feature type="binding site" evidence="14">
    <location>
        <position position="241"/>
    </location>
    <ligand>
        <name>substrate</name>
    </ligand>
</feature>
<keyword evidence="6" id="KW-0645">Protease</keyword>
<evidence type="ECO:0000256" key="16">
    <source>
        <dbReference type="SAM" id="Phobius"/>
    </source>
</evidence>
<keyword evidence="5 19" id="KW-0121">Carboxypeptidase</keyword>
<proteinExistence type="inferred from homology"/>
<dbReference type="EC" id="3.4.16.4" evidence="4"/>
<keyword evidence="16" id="KW-0812">Transmembrane</keyword>
<dbReference type="GO" id="GO:0009252">
    <property type="term" value="P:peptidoglycan biosynthetic process"/>
    <property type="evidence" value="ECO:0007669"/>
    <property type="project" value="UniProtKB-KW"/>
</dbReference>
<feature type="transmembrane region" description="Helical" evidence="16">
    <location>
        <begin position="409"/>
        <end position="432"/>
    </location>
</feature>
<dbReference type="InterPro" id="IPR037167">
    <property type="entry name" value="Peptidase_S11_C_sf"/>
</dbReference>
<evidence type="ECO:0000256" key="6">
    <source>
        <dbReference type="ARBA" id="ARBA00022670"/>
    </source>
</evidence>
<dbReference type="InterPro" id="IPR012907">
    <property type="entry name" value="Peptidase_S11_C"/>
</dbReference>
<dbReference type="GO" id="GO:0008360">
    <property type="term" value="P:regulation of cell shape"/>
    <property type="evidence" value="ECO:0007669"/>
    <property type="project" value="UniProtKB-KW"/>
</dbReference>
<evidence type="ECO:0000256" key="8">
    <source>
        <dbReference type="ARBA" id="ARBA00022801"/>
    </source>
</evidence>
<evidence type="ECO:0000313" key="20">
    <source>
        <dbReference type="Proteomes" id="UP000754750"/>
    </source>
</evidence>
<evidence type="ECO:0000256" key="1">
    <source>
        <dbReference type="ARBA" id="ARBA00003217"/>
    </source>
</evidence>
<comment type="similarity">
    <text evidence="3 15">Belongs to the peptidase S11 family.</text>
</comment>
<dbReference type="InterPro" id="IPR001967">
    <property type="entry name" value="Peptidase_S11_N"/>
</dbReference>
<keyword evidence="16" id="KW-0472">Membrane</keyword>
<gene>
    <name evidence="19" type="ORF">E7512_02975</name>
</gene>
<protein>
    <recommendedName>
        <fullName evidence="4">serine-type D-Ala-D-Ala carboxypeptidase</fullName>
        <ecNumber evidence="4">3.4.16.4</ecNumber>
    </recommendedName>
</protein>
<dbReference type="PANTHER" id="PTHR21581">
    <property type="entry name" value="D-ALANYL-D-ALANINE CARBOXYPEPTIDASE"/>
    <property type="match status" value="1"/>
</dbReference>
<dbReference type="SUPFAM" id="SSF69189">
    <property type="entry name" value="Penicillin-binding protein associated domain"/>
    <property type="match status" value="1"/>
</dbReference>
<evidence type="ECO:0000256" key="7">
    <source>
        <dbReference type="ARBA" id="ARBA00022729"/>
    </source>
</evidence>
<sequence>MKKCLTSVLTLLLTICVIVSSAPVSAAAYNIDFTLNSQAALLVNLDTSTVVFEQNADKKMEPASTTKIMTFIVASEQIKDLSGTKITVKKSVIDQLQGTGSSLSGVLEGEELTALQLLNCLMVPSGNDAAMVLADYVGGGDIGKFVDLMNEKAKELGCKNTHFANPHGLHDDQHYTTARDLYVITKYAMTLPYFTDITSQTRYELPATNKYPKPRTLVTTNYLTDRYIGGSYYYRYAKGIKTGSHDQAGYCLVSTAIKDGYSYMAIALHAPKIDSAGKSITTRGEMIDSKKLYEWAFDSLQIKTVVESGTSVGEVPLDYAWNKDKLLLVAEKSYATILPKGVSASSVLITPKLPEKVEAPVKKGQVVGTAVLSYANQELTTINLVASESVERSELLHSADVAKKIVTSVWFLAIAGIIVALVIVYLVLALLYNKKRKRLRKVKKYRDM</sequence>
<feature type="active site" evidence="13">
    <location>
        <position position="125"/>
    </location>
</feature>
<evidence type="ECO:0000313" key="19">
    <source>
        <dbReference type="EMBL" id="MBE6832538.1"/>
    </source>
</evidence>
<name>A0A928KPU6_9FIRM</name>
<feature type="chain" id="PRO_5037918503" description="serine-type D-Ala-D-Ala carboxypeptidase" evidence="17">
    <location>
        <begin position="27"/>
        <end position="448"/>
    </location>
</feature>
<evidence type="ECO:0000256" key="5">
    <source>
        <dbReference type="ARBA" id="ARBA00022645"/>
    </source>
</evidence>
<dbReference type="Gene3D" id="2.60.410.10">
    <property type="entry name" value="D-Ala-D-Ala carboxypeptidase, C-terminal domain"/>
    <property type="match status" value="1"/>
</dbReference>
<keyword evidence="8" id="KW-0378">Hydrolase</keyword>
<dbReference type="PANTHER" id="PTHR21581:SF6">
    <property type="entry name" value="TRAFFICKING PROTEIN PARTICLE COMPLEX SUBUNIT 12"/>
    <property type="match status" value="1"/>
</dbReference>
<comment type="pathway">
    <text evidence="2">Cell wall biogenesis; peptidoglycan biosynthesis.</text>
</comment>
<reference evidence="19" key="1">
    <citation type="submission" date="2019-04" db="EMBL/GenBank/DDBJ databases">
        <title>Evolution of Biomass-Degrading Anaerobic Consortia Revealed by Metagenomics.</title>
        <authorList>
            <person name="Peng X."/>
        </authorList>
    </citation>
    <scope>NUCLEOTIDE SEQUENCE</scope>
    <source>
        <strain evidence="19">SIG551</strain>
    </source>
</reference>
<evidence type="ECO:0000256" key="2">
    <source>
        <dbReference type="ARBA" id="ARBA00004752"/>
    </source>
</evidence>
<evidence type="ECO:0000256" key="10">
    <source>
        <dbReference type="ARBA" id="ARBA00022984"/>
    </source>
</evidence>
<keyword evidence="9" id="KW-0133">Cell shape</keyword>
<comment type="catalytic activity">
    <reaction evidence="12">
        <text>Preferential cleavage: (Ac)2-L-Lys-D-Ala-|-D-Ala. Also transpeptidation of peptidyl-alanyl moieties that are N-acyl substituents of D-alanine.</text>
        <dbReference type="EC" id="3.4.16.4"/>
    </reaction>
</comment>
<evidence type="ECO:0000256" key="4">
    <source>
        <dbReference type="ARBA" id="ARBA00012448"/>
    </source>
</evidence>
<keyword evidence="11" id="KW-0961">Cell wall biogenesis/degradation</keyword>
<comment type="caution">
    <text evidence="19">The sequence shown here is derived from an EMBL/GenBank/DDBJ whole genome shotgun (WGS) entry which is preliminary data.</text>
</comment>
<dbReference type="PRINTS" id="PR00725">
    <property type="entry name" value="DADACBPTASE1"/>
</dbReference>
<evidence type="ECO:0000256" key="15">
    <source>
        <dbReference type="RuleBase" id="RU004016"/>
    </source>
</evidence>
<dbReference type="InterPro" id="IPR018044">
    <property type="entry name" value="Peptidase_S11"/>
</dbReference>
<dbReference type="GO" id="GO:0009002">
    <property type="term" value="F:serine-type D-Ala-D-Ala carboxypeptidase activity"/>
    <property type="evidence" value="ECO:0007669"/>
    <property type="project" value="UniProtKB-EC"/>
</dbReference>
<keyword evidence="10" id="KW-0573">Peptidoglycan synthesis</keyword>
<evidence type="ECO:0000256" key="14">
    <source>
        <dbReference type="PIRSR" id="PIRSR618044-2"/>
    </source>
</evidence>
<dbReference type="Proteomes" id="UP000754750">
    <property type="component" value="Unassembled WGS sequence"/>
</dbReference>
<feature type="domain" description="Peptidase S11 D-Ala-D-Ala carboxypeptidase A C-terminal" evidence="18">
    <location>
        <begin position="300"/>
        <end position="392"/>
    </location>
</feature>
<evidence type="ECO:0000256" key="13">
    <source>
        <dbReference type="PIRSR" id="PIRSR618044-1"/>
    </source>
</evidence>
<dbReference type="GO" id="GO:0006508">
    <property type="term" value="P:proteolysis"/>
    <property type="evidence" value="ECO:0007669"/>
    <property type="project" value="UniProtKB-KW"/>
</dbReference>
<evidence type="ECO:0000259" key="18">
    <source>
        <dbReference type="SMART" id="SM00936"/>
    </source>
</evidence>
<comment type="function">
    <text evidence="1">Removes C-terminal D-alanyl residues from sugar-peptide cell wall precursors.</text>
</comment>
<evidence type="ECO:0000256" key="17">
    <source>
        <dbReference type="SAM" id="SignalP"/>
    </source>
</evidence>
<feature type="active site" description="Proton acceptor" evidence="13">
    <location>
        <position position="67"/>
    </location>
</feature>
<evidence type="ECO:0000256" key="12">
    <source>
        <dbReference type="ARBA" id="ARBA00034000"/>
    </source>
</evidence>
<feature type="active site" description="Acyl-ester intermediate" evidence="13">
    <location>
        <position position="64"/>
    </location>
</feature>
<dbReference type="Pfam" id="PF07943">
    <property type="entry name" value="PBP5_C"/>
    <property type="match status" value="1"/>
</dbReference>
<dbReference type="SMART" id="SM00936">
    <property type="entry name" value="PBP5_C"/>
    <property type="match status" value="1"/>
</dbReference>
<dbReference type="Gene3D" id="3.40.710.10">
    <property type="entry name" value="DD-peptidase/beta-lactamase superfamily"/>
    <property type="match status" value="1"/>
</dbReference>
<evidence type="ECO:0000256" key="11">
    <source>
        <dbReference type="ARBA" id="ARBA00023316"/>
    </source>
</evidence>
<organism evidence="19 20">
    <name type="scientific">Faecalispora sporosphaeroides</name>
    <dbReference type="NCBI Taxonomy" id="1549"/>
    <lineage>
        <taxon>Bacteria</taxon>
        <taxon>Bacillati</taxon>
        <taxon>Bacillota</taxon>
        <taxon>Clostridia</taxon>
        <taxon>Eubacteriales</taxon>
        <taxon>Oscillospiraceae</taxon>
        <taxon>Faecalispora</taxon>
    </lineage>
</organism>